<feature type="domain" description="Methylguanine DNA methyltransferase ribonuclease-like" evidence="10">
    <location>
        <begin position="9"/>
        <end position="87"/>
    </location>
</feature>
<dbReference type="SUPFAM" id="SSF53155">
    <property type="entry name" value="Methylated DNA-protein cysteine methyltransferase domain"/>
    <property type="match status" value="1"/>
</dbReference>
<evidence type="ECO:0000256" key="3">
    <source>
        <dbReference type="ARBA" id="ARBA00011918"/>
    </source>
</evidence>
<evidence type="ECO:0000313" key="12">
    <source>
        <dbReference type="Proteomes" id="UP000321901"/>
    </source>
</evidence>
<dbReference type="GO" id="GO:0032259">
    <property type="term" value="P:methylation"/>
    <property type="evidence" value="ECO:0007669"/>
    <property type="project" value="UniProtKB-KW"/>
</dbReference>
<dbReference type="Gene3D" id="1.10.10.10">
    <property type="entry name" value="Winged helix-like DNA-binding domain superfamily/Winged helix DNA-binding domain"/>
    <property type="match status" value="1"/>
</dbReference>
<dbReference type="EC" id="2.1.1.63" evidence="3"/>
<dbReference type="InterPro" id="IPR001497">
    <property type="entry name" value="MethylDNA_cys_MeTrfase_AS"/>
</dbReference>
<evidence type="ECO:0000256" key="8">
    <source>
        <dbReference type="ARBA" id="ARBA00049348"/>
    </source>
</evidence>
<accession>A0A511ZAH5</accession>
<keyword evidence="7" id="KW-0234">DNA repair</keyword>
<comment type="caution">
    <text evidence="11">The sequence shown here is derived from an EMBL/GenBank/DDBJ whole genome shotgun (WGS) entry which is preliminary data.</text>
</comment>
<keyword evidence="6" id="KW-0227">DNA damage</keyword>
<reference evidence="11 12" key="1">
    <citation type="submission" date="2019-07" db="EMBL/GenBank/DDBJ databases">
        <title>Whole genome shotgun sequence of Sporosarcina luteola NBRC 105378.</title>
        <authorList>
            <person name="Hosoyama A."/>
            <person name="Uohara A."/>
            <person name="Ohji S."/>
            <person name="Ichikawa N."/>
        </authorList>
    </citation>
    <scope>NUCLEOTIDE SEQUENCE [LARGE SCALE GENOMIC DNA]</scope>
    <source>
        <strain evidence="11 12">NBRC 105378</strain>
    </source>
</reference>
<comment type="similarity">
    <text evidence="2">Belongs to the MGMT family.</text>
</comment>
<evidence type="ECO:0000256" key="2">
    <source>
        <dbReference type="ARBA" id="ARBA00008711"/>
    </source>
</evidence>
<dbReference type="PROSITE" id="PS00374">
    <property type="entry name" value="MGMT"/>
    <property type="match status" value="1"/>
</dbReference>
<dbReference type="EMBL" id="BJYL01000037">
    <property type="protein sequence ID" value="GEN84457.1"/>
    <property type="molecule type" value="Genomic_DNA"/>
</dbReference>
<dbReference type="Gene3D" id="3.30.160.70">
    <property type="entry name" value="Methylated DNA-protein cysteine methyltransferase domain"/>
    <property type="match status" value="1"/>
</dbReference>
<evidence type="ECO:0000256" key="6">
    <source>
        <dbReference type="ARBA" id="ARBA00022763"/>
    </source>
</evidence>
<dbReference type="AlphaFoldDB" id="A0A511ZAH5"/>
<dbReference type="OrthoDB" id="9802228at2"/>
<dbReference type="SUPFAM" id="SSF46767">
    <property type="entry name" value="Methylated DNA-protein cysteine methyltransferase, C-terminal domain"/>
    <property type="match status" value="1"/>
</dbReference>
<keyword evidence="12" id="KW-1185">Reference proteome</keyword>
<comment type="catalytic activity">
    <reaction evidence="1">
        <text>a 4-O-methyl-thymidine in DNA + L-cysteinyl-[protein] = a thymidine in DNA + S-methyl-L-cysteinyl-[protein]</text>
        <dbReference type="Rhea" id="RHEA:53428"/>
        <dbReference type="Rhea" id="RHEA-COMP:10131"/>
        <dbReference type="Rhea" id="RHEA-COMP:10132"/>
        <dbReference type="Rhea" id="RHEA-COMP:13555"/>
        <dbReference type="Rhea" id="RHEA-COMP:13556"/>
        <dbReference type="ChEBI" id="CHEBI:29950"/>
        <dbReference type="ChEBI" id="CHEBI:82612"/>
        <dbReference type="ChEBI" id="CHEBI:137386"/>
        <dbReference type="ChEBI" id="CHEBI:137387"/>
        <dbReference type="EC" id="2.1.1.63"/>
    </reaction>
</comment>
<dbReference type="InterPro" id="IPR036631">
    <property type="entry name" value="MGMT_N_sf"/>
</dbReference>
<dbReference type="CDD" id="cd06445">
    <property type="entry name" value="ATase"/>
    <property type="match status" value="1"/>
</dbReference>
<protein>
    <recommendedName>
        <fullName evidence="3">methylated-DNA--[protein]-cysteine S-methyltransferase</fullName>
        <ecNumber evidence="3">2.1.1.63</ecNumber>
    </recommendedName>
</protein>
<evidence type="ECO:0000259" key="9">
    <source>
        <dbReference type="Pfam" id="PF01035"/>
    </source>
</evidence>
<dbReference type="RefSeq" id="WP_147059318.1">
    <property type="nucleotide sequence ID" value="NZ_BJYL01000037.1"/>
</dbReference>
<organism evidence="11 12">
    <name type="scientific">Sporosarcina luteola</name>
    <dbReference type="NCBI Taxonomy" id="582850"/>
    <lineage>
        <taxon>Bacteria</taxon>
        <taxon>Bacillati</taxon>
        <taxon>Bacillota</taxon>
        <taxon>Bacilli</taxon>
        <taxon>Bacillales</taxon>
        <taxon>Caryophanaceae</taxon>
        <taxon>Sporosarcina</taxon>
    </lineage>
</organism>
<dbReference type="GO" id="GO:0006281">
    <property type="term" value="P:DNA repair"/>
    <property type="evidence" value="ECO:0007669"/>
    <property type="project" value="UniProtKB-KW"/>
</dbReference>
<dbReference type="Pfam" id="PF01035">
    <property type="entry name" value="DNA_binding_1"/>
    <property type="match status" value="1"/>
</dbReference>
<evidence type="ECO:0000256" key="7">
    <source>
        <dbReference type="ARBA" id="ARBA00023204"/>
    </source>
</evidence>
<dbReference type="InterPro" id="IPR008332">
    <property type="entry name" value="MethylG_MeTrfase_N"/>
</dbReference>
<dbReference type="InterPro" id="IPR036217">
    <property type="entry name" value="MethylDNA_cys_MeTrfase_DNAb"/>
</dbReference>
<evidence type="ECO:0000259" key="10">
    <source>
        <dbReference type="Pfam" id="PF02870"/>
    </source>
</evidence>
<sequence>MVKANENFIYWTLLNHMEWNIYMAATKEGLCYIGPQNTSFEELTVWVNKWLPNHQLLEDEAVLHPYATELVDYLEGNRKEFTMPLDLYGTEFQQSVWKVLLEIPFGQTVTYSNIAERIQKPQAVRAVGTAIGANPILITVPCHRVIGKNGKLTGFRGGLDMKKQLLELENPPTKA</sequence>
<name>A0A511ZAH5_9BACL</name>
<evidence type="ECO:0000256" key="1">
    <source>
        <dbReference type="ARBA" id="ARBA00001286"/>
    </source>
</evidence>
<dbReference type="NCBIfam" id="TIGR00589">
    <property type="entry name" value="ogt"/>
    <property type="match status" value="1"/>
</dbReference>
<keyword evidence="5 11" id="KW-0808">Transferase</keyword>
<dbReference type="PANTHER" id="PTHR10815:SF12">
    <property type="entry name" value="METHYLATED-DNA--PROTEIN-CYSTEINE METHYLTRANSFERASE, INDUCIBLE"/>
    <property type="match status" value="1"/>
</dbReference>
<keyword evidence="4 11" id="KW-0489">Methyltransferase</keyword>
<proteinExistence type="inferred from homology"/>
<gene>
    <name evidence="11" type="ORF">SLU01_27690</name>
</gene>
<comment type="catalytic activity">
    <reaction evidence="8">
        <text>a 6-O-methyl-2'-deoxyguanosine in DNA + L-cysteinyl-[protein] = S-methyl-L-cysteinyl-[protein] + a 2'-deoxyguanosine in DNA</text>
        <dbReference type="Rhea" id="RHEA:24000"/>
        <dbReference type="Rhea" id="RHEA-COMP:10131"/>
        <dbReference type="Rhea" id="RHEA-COMP:10132"/>
        <dbReference type="Rhea" id="RHEA-COMP:11367"/>
        <dbReference type="Rhea" id="RHEA-COMP:11368"/>
        <dbReference type="ChEBI" id="CHEBI:29950"/>
        <dbReference type="ChEBI" id="CHEBI:82612"/>
        <dbReference type="ChEBI" id="CHEBI:85445"/>
        <dbReference type="ChEBI" id="CHEBI:85448"/>
        <dbReference type="EC" id="2.1.1.63"/>
    </reaction>
</comment>
<dbReference type="GO" id="GO:0003908">
    <property type="term" value="F:methylated-DNA-[protein]-cysteine S-methyltransferase activity"/>
    <property type="evidence" value="ECO:0007669"/>
    <property type="project" value="UniProtKB-EC"/>
</dbReference>
<evidence type="ECO:0000256" key="4">
    <source>
        <dbReference type="ARBA" id="ARBA00022603"/>
    </source>
</evidence>
<dbReference type="PANTHER" id="PTHR10815">
    <property type="entry name" value="METHYLATED-DNA--PROTEIN-CYSTEINE METHYLTRANSFERASE"/>
    <property type="match status" value="1"/>
</dbReference>
<dbReference type="InterPro" id="IPR036388">
    <property type="entry name" value="WH-like_DNA-bd_sf"/>
</dbReference>
<evidence type="ECO:0000313" key="11">
    <source>
        <dbReference type="EMBL" id="GEN84457.1"/>
    </source>
</evidence>
<dbReference type="InterPro" id="IPR014048">
    <property type="entry name" value="MethylDNA_cys_MeTrfase_DNA-bd"/>
</dbReference>
<dbReference type="Pfam" id="PF02870">
    <property type="entry name" value="Methyltransf_1N"/>
    <property type="match status" value="1"/>
</dbReference>
<feature type="domain" description="Methylated-DNA-[protein]-cysteine S-methyltransferase DNA binding" evidence="9">
    <location>
        <begin position="91"/>
        <end position="170"/>
    </location>
</feature>
<evidence type="ECO:0000256" key="5">
    <source>
        <dbReference type="ARBA" id="ARBA00022679"/>
    </source>
</evidence>
<dbReference type="FunFam" id="1.10.10.10:FF:000214">
    <property type="entry name" value="Methylated-DNA--protein-cysteine methyltransferase"/>
    <property type="match status" value="1"/>
</dbReference>
<dbReference type="Proteomes" id="UP000321901">
    <property type="component" value="Unassembled WGS sequence"/>
</dbReference>